<dbReference type="PROSITE" id="PS00676">
    <property type="entry name" value="SIGMA54_INTERACT_2"/>
    <property type="match status" value="1"/>
</dbReference>
<evidence type="ECO:0000256" key="3">
    <source>
        <dbReference type="ARBA" id="ARBA00023015"/>
    </source>
</evidence>
<gene>
    <name evidence="9" type="ORF">JY651_11790</name>
</gene>
<dbReference type="InterPro" id="IPR001789">
    <property type="entry name" value="Sig_transdc_resp-reg_receiver"/>
</dbReference>
<dbReference type="Gene3D" id="1.10.10.60">
    <property type="entry name" value="Homeodomain-like"/>
    <property type="match status" value="1"/>
</dbReference>
<dbReference type="InterPro" id="IPR002078">
    <property type="entry name" value="Sigma_54_int"/>
</dbReference>
<evidence type="ECO:0000256" key="1">
    <source>
        <dbReference type="ARBA" id="ARBA00022741"/>
    </source>
</evidence>
<dbReference type="InterPro" id="IPR002197">
    <property type="entry name" value="HTH_Fis"/>
</dbReference>
<dbReference type="SMART" id="SM00382">
    <property type="entry name" value="AAA"/>
    <property type="match status" value="1"/>
</dbReference>
<dbReference type="RefSeq" id="WP_206727118.1">
    <property type="nucleotide sequence ID" value="NZ_CP071090.1"/>
</dbReference>
<sequence>MARILVADDEEGVRSFLAEALEFEGHAVTTAADGDEAARLLAKQGVDLLLTDLKMPGLDGLALLRKVREEQPDVEVIVLTAVGSVESAVAAMKAGAFEYLTKPVSSPAELRLTVARALERRSLLNFKAEARHSAGEVVLSWGAPSMGPVVEALRKVAPTQATVLLVGESGTGKEVAARALHQQSERAEGPFVAVNCAALTETLLESELFGHEKGAFTGAVAQRRGRIELAQGGTFFLDEVGELKAELQAKLLRVLQERRFERVGGTRTLEADVRWVAATNRDLRAMMARGEFREDLYHRLAVFPIRLPPLRERREDLKPLSELLLKRIGEELGRPGLRLSPEAAERLVDFPWPGNVRELRNALERAAILADGLVVEPRHLWLDPTGPAAAANGAAGSGAPAGASVEGARVPDTTLEELERMAIEQAIAAEGGNRKRAAQRLGIGLRTLYDKLRRYGMQ</sequence>
<dbReference type="Pfam" id="PF02954">
    <property type="entry name" value="HTH_8"/>
    <property type="match status" value="1"/>
</dbReference>
<evidence type="ECO:0000313" key="10">
    <source>
        <dbReference type="Proteomes" id="UP000662747"/>
    </source>
</evidence>
<dbReference type="CDD" id="cd00009">
    <property type="entry name" value="AAA"/>
    <property type="match status" value="1"/>
</dbReference>
<evidence type="ECO:0000256" key="5">
    <source>
        <dbReference type="ARBA" id="ARBA00023163"/>
    </source>
</evidence>
<reference evidence="9 10" key="1">
    <citation type="submission" date="2021-02" db="EMBL/GenBank/DDBJ databases">
        <title>De Novo genome assembly of isolated myxobacteria.</title>
        <authorList>
            <person name="Stevens D.C."/>
        </authorList>
    </citation>
    <scope>NUCLEOTIDE SEQUENCE [LARGE SCALE GENOMIC DNA]</scope>
    <source>
        <strain evidence="10">SCPEA02</strain>
    </source>
</reference>
<name>A0ABX7P536_9BACT</name>
<dbReference type="InterPro" id="IPR003593">
    <property type="entry name" value="AAA+_ATPase"/>
</dbReference>
<dbReference type="Gene3D" id="3.40.50.300">
    <property type="entry name" value="P-loop containing nucleotide triphosphate hydrolases"/>
    <property type="match status" value="1"/>
</dbReference>
<dbReference type="InterPro" id="IPR025943">
    <property type="entry name" value="Sigma_54_int_dom_ATP-bd_2"/>
</dbReference>
<keyword evidence="4" id="KW-0238">DNA-binding</keyword>
<evidence type="ECO:0000256" key="6">
    <source>
        <dbReference type="PROSITE-ProRule" id="PRU00169"/>
    </source>
</evidence>
<dbReference type="PROSITE" id="PS50045">
    <property type="entry name" value="SIGMA54_INTERACT_4"/>
    <property type="match status" value="1"/>
</dbReference>
<keyword evidence="2" id="KW-0067">ATP-binding</keyword>
<evidence type="ECO:0000256" key="4">
    <source>
        <dbReference type="ARBA" id="ARBA00023125"/>
    </source>
</evidence>
<dbReference type="PANTHER" id="PTHR32071:SF113">
    <property type="entry name" value="ALGINATE BIOSYNTHESIS TRANSCRIPTIONAL REGULATORY PROTEIN ALGB"/>
    <property type="match status" value="1"/>
</dbReference>
<dbReference type="Pfam" id="PF25601">
    <property type="entry name" value="AAA_lid_14"/>
    <property type="match status" value="1"/>
</dbReference>
<proteinExistence type="predicted"/>
<dbReference type="PROSITE" id="PS50110">
    <property type="entry name" value="RESPONSE_REGULATORY"/>
    <property type="match status" value="1"/>
</dbReference>
<keyword evidence="1" id="KW-0547">Nucleotide-binding</keyword>
<keyword evidence="5" id="KW-0804">Transcription</keyword>
<dbReference type="Gene3D" id="1.10.8.60">
    <property type="match status" value="1"/>
</dbReference>
<dbReference type="InterPro" id="IPR027417">
    <property type="entry name" value="P-loop_NTPase"/>
</dbReference>
<dbReference type="SUPFAM" id="SSF46689">
    <property type="entry name" value="Homeodomain-like"/>
    <property type="match status" value="1"/>
</dbReference>
<dbReference type="PANTHER" id="PTHR32071">
    <property type="entry name" value="TRANSCRIPTIONAL REGULATORY PROTEIN"/>
    <property type="match status" value="1"/>
</dbReference>
<dbReference type="InterPro" id="IPR009057">
    <property type="entry name" value="Homeodomain-like_sf"/>
</dbReference>
<evidence type="ECO:0000256" key="2">
    <source>
        <dbReference type="ARBA" id="ARBA00022840"/>
    </source>
</evidence>
<keyword evidence="6" id="KW-0597">Phosphoprotein</keyword>
<dbReference type="Proteomes" id="UP000662747">
    <property type="component" value="Chromosome"/>
</dbReference>
<feature type="modified residue" description="4-aspartylphosphate" evidence="6">
    <location>
        <position position="52"/>
    </location>
</feature>
<keyword evidence="10" id="KW-1185">Reference proteome</keyword>
<dbReference type="SUPFAM" id="SSF52540">
    <property type="entry name" value="P-loop containing nucleoside triphosphate hydrolases"/>
    <property type="match status" value="1"/>
</dbReference>
<dbReference type="Pfam" id="PF00072">
    <property type="entry name" value="Response_reg"/>
    <property type="match status" value="1"/>
</dbReference>
<feature type="domain" description="Response regulatory" evidence="8">
    <location>
        <begin position="3"/>
        <end position="117"/>
    </location>
</feature>
<feature type="domain" description="Sigma-54 factor interaction" evidence="7">
    <location>
        <begin position="139"/>
        <end position="368"/>
    </location>
</feature>
<dbReference type="SUPFAM" id="SSF52172">
    <property type="entry name" value="CheY-like"/>
    <property type="match status" value="1"/>
</dbReference>
<protein>
    <submittedName>
        <fullName evidence="9">Sigma-54-dependent Fis family transcriptional regulator</fullName>
    </submittedName>
</protein>
<dbReference type="Gene3D" id="3.40.50.2300">
    <property type="match status" value="1"/>
</dbReference>
<dbReference type="InterPro" id="IPR058031">
    <property type="entry name" value="AAA_lid_NorR"/>
</dbReference>
<evidence type="ECO:0000259" key="7">
    <source>
        <dbReference type="PROSITE" id="PS50045"/>
    </source>
</evidence>
<dbReference type="PRINTS" id="PR01590">
    <property type="entry name" value="HTHFIS"/>
</dbReference>
<evidence type="ECO:0000259" key="8">
    <source>
        <dbReference type="PROSITE" id="PS50110"/>
    </source>
</evidence>
<dbReference type="InterPro" id="IPR025944">
    <property type="entry name" value="Sigma_54_int_dom_CS"/>
</dbReference>
<dbReference type="Pfam" id="PF00158">
    <property type="entry name" value="Sigma54_activat"/>
    <property type="match status" value="1"/>
</dbReference>
<dbReference type="PROSITE" id="PS00688">
    <property type="entry name" value="SIGMA54_INTERACT_3"/>
    <property type="match status" value="1"/>
</dbReference>
<keyword evidence="3" id="KW-0805">Transcription regulation</keyword>
<evidence type="ECO:0000313" key="9">
    <source>
        <dbReference type="EMBL" id="QSQ25563.1"/>
    </source>
</evidence>
<dbReference type="EMBL" id="CP071090">
    <property type="protein sequence ID" value="QSQ25563.1"/>
    <property type="molecule type" value="Genomic_DNA"/>
</dbReference>
<organism evidence="9 10">
    <name type="scientific">Pyxidicoccus parkwayensis</name>
    <dbReference type="NCBI Taxonomy" id="2813578"/>
    <lineage>
        <taxon>Bacteria</taxon>
        <taxon>Pseudomonadati</taxon>
        <taxon>Myxococcota</taxon>
        <taxon>Myxococcia</taxon>
        <taxon>Myxococcales</taxon>
        <taxon>Cystobacterineae</taxon>
        <taxon>Myxococcaceae</taxon>
        <taxon>Pyxidicoccus</taxon>
    </lineage>
</organism>
<accession>A0ABX7P536</accession>
<dbReference type="SMART" id="SM00448">
    <property type="entry name" value="REC"/>
    <property type="match status" value="1"/>
</dbReference>
<dbReference type="InterPro" id="IPR011006">
    <property type="entry name" value="CheY-like_superfamily"/>
</dbReference>